<dbReference type="Proteomes" id="UP000077271">
    <property type="component" value="Unassembled WGS sequence"/>
</dbReference>
<evidence type="ECO:0000313" key="2">
    <source>
        <dbReference type="Proteomes" id="UP000077271"/>
    </source>
</evidence>
<accession>A0A177L0M8</accession>
<organism evidence="1 2">
    <name type="scientific">Domibacillus aminovorans</name>
    <dbReference type="NCBI Taxonomy" id="29332"/>
    <lineage>
        <taxon>Bacteria</taxon>
        <taxon>Bacillati</taxon>
        <taxon>Bacillota</taxon>
        <taxon>Bacilli</taxon>
        <taxon>Bacillales</taxon>
        <taxon>Bacillaceae</taxon>
        <taxon>Domibacillus</taxon>
    </lineage>
</organism>
<name>A0A177L0M8_9BACI</name>
<dbReference type="AlphaFoldDB" id="A0A177L0M8"/>
<protein>
    <submittedName>
        <fullName evidence="1">Uncharacterized protein</fullName>
    </submittedName>
</protein>
<reference evidence="1 2" key="1">
    <citation type="submission" date="2016-01" db="EMBL/GenBank/DDBJ databases">
        <title>Investigation of taxonomic status of Bacillus aminovorans.</title>
        <authorList>
            <person name="Verma A."/>
            <person name="Pal Y."/>
            <person name="Krishnamurthi S."/>
        </authorList>
    </citation>
    <scope>NUCLEOTIDE SEQUENCE [LARGE SCALE GENOMIC DNA]</scope>
    <source>
        <strain evidence="1 2">DSM 4337</strain>
    </source>
</reference>
<proteinExistence type="predicted"/>
<dbReference type="EMBL" id="LQWZ01000004">
    <property type="protein sequence ID" value="OAH59218.1"/>
    <property type="molecule type" value="Genomic_DNA"/>
</dbReference>
<evidence type="ECO:0000313" key="1">
    <source>
        <dbReference type="EMBL" id="OAH59218.1"/>
    </source>
</evidence>
<comment type="caution">
    <text evidence="1">The sequence shown here is derived from an EMBL/GenBank/DDBJ whole genome shotgun (WGS) entry which is preliminary data.</text>
</comment>
<dbReference type="RefSeq" id="WP_063974377.1">
    <property type="nucleotide sequence ID" value="NZ_LQWZ01000004.1"/>
</dbReference>
<gene>
    <name evidence="1" type="ORF">AWH48_15855</name>
</gene>
<sequence>MNEIKGYYDLIKAQRKLLWYAQRKHLSAISSKERDVAQAAFKKLDGMRRTLVSRYILQTENGGIMPRMGRGIEEITNIIIT</sequence>
<dbReference type="OrthoDB" id="1955334at2"/>